<accession>A0A6A6JFE1</accession>
<name>A0A6A6JFE1_WESOR</name>
<sequence length="219" mass="24571">MLLHVTEQSSALNLIFLSMLRNEVPHAAPHTQPLGAHEEKGVALVRRMYHTIETKAEEDEEGGSTCLCSPATVLWCLCSCTQSRLRPFRSVRSGRTHTFWLHAGGPGRRFLTHAAEELPLPFFLFPDSMQQTSQGSRASAMCHRNVQHLHTQASTRLRELHRRFDEPITKVRSRATRGGDSMSTQQGGSRGRAPLTNTRSCPTPSKYSLCDARLQQRLL</sequence>
<evidence type="ECO:0000256" key="1">
    <source>
        <dbReference type="SAM" id="MobiDB-lite"/>
    </source>
</evidence>
<proteinExistence type="predicted"/>
<evidence type="ECO:0000313" key="3">
    <source>
        <dbReference type="Proteomes" id="UP000800097"/>
    </source>
</evidence>
<dbReference type="GeneID" id="54556249"/>
<dbReference type="RefSeq" id="XP_033652671.1">
    <property type="nucleotide sequence ID" value="XM_033803074.1"/>
</dbReference>
<evidence type="ECO:0000313" key="2">
    <source>
        <dbReference type="EMBL" id="KAF2275132.1"/>
    </source>
</evidence>
<gene>
    <name evidence="2" type="ORF">EI97DRAFT_78321</name>
</gene>
<feature type="region of interest" description="Disordered" evidence="1">
    <location>
        <begin position="172"/>
        <end position="202"/>
    </location>
</feature>
<keyword evidence="3" id="KW-1185">Reference proteome</keyword>
<dbReference type="Proteomes" id="UP000800097">
    <property type="component" value="Unassembled WGS sequence"/>
</dbReference>
<reference evidence="2" key="1">
    <citation type="journal article" date="2020" name="Stud. Mycol.">
        <title>101 Dothideomycetes genomes: a test case for predicting lifestyles and emergence of pathogens.</title>
        <authorList>
            <person name="Haridas S."/>
            <person name="Albert R."/>
            <person name="Binder M."/>
            <person name="Bloem J."/>
            <person name="Labutti K."/>
            <person name="Salamov A."/>
            <person name="Andreopoulos B."/>
            <person name="Baker S."/>
            <person name="Barry K."/>
            <person name="Bills G."/>
            <person name="Bluhm B."/>
            <person name="Cannon C."/>
            <person name="Castanera R."/>
            <person name="Culley D."/>
            <person name="Daum C."/>
            <person name="Ezra D."/>
            <person name="Gonzalez J."/>
            <person name="Henrissat B."/>
            <person name="Kuo A."/>
            <person name="Liang C."/>
            <person name="Lipzen A."/>
            <person name="Lutzoni F."/>
            <person name="Magnuson J."/>
            <person name="Mondo S."/>
            <person name="Nolan M."/>
            <person name="Ohm R."/>
            <person name="Pangilinan J."/>
            <person name="Park H.-J."/>
            <person name="Ramirez L."/>
            <person name="Alfaro M."/>
            <person name="Sun H."/>
            <person name="Tritt A."/>
            <person name="Yoshinaga Y."/>
            <person name="Zwiers L.-H."/>
            <person name="Turgeon B."/>
            <person name="Goodwin S."/>
            <person name="Spatafora J."/>
            <person name="Crous P."/>
            <person name="Grigoriev I."/>
        </authorList>
    </citation>
    <scope>NUCLEOTIDE SEQUENCE</scope>
    <source>
        <strain evidence="2">CBS 379.55</strain>
    </source>
</reference>
<organism evidence="2 3">
    <name type="scientific">Westerdykella ornata</name>
    <dbReference type="NCBI Taxonomy" id="318751"/>
    <lineage>
        <taxon>Eukaryota</taxon>
        <taxon>Fungi</taxon>
        <taxon>Dikarya</taxon>
        <taxon>Ascomycota</taxon>
        <taxon>Pezizomycotina</taxon>
        <taxon>Dothideomycetes</taxon>
        <taxon>Pleosporomycetidae</taxon>
        <taxon>Pleosporales</taxon>
        <taxon>Sporormiaceae</taxon>
        <taxon>Westerdykella</taxon>
    </lineage>
</organism>
<protein>
    <submittedName>
        <fullName evidence="2">Uncharacterized protein</fullName>
    </submittedName>
</protein>
<dbReference type="AlphaFoldDB" id="A0A6A6JFE1"/>
<dbReference type="EMBL" id="ML986498">
    <property type="protein sequence ID" value="KAF2275132.1"/>
    <property type="molecule type" value="Genomic_DNA"/>
</dbReference>